<protein>
    <submittedName>
        <fullName evidence="1">Uncharacterized protein</fullName>
    </submittedName>
</protein>
<organism evidence="1 2">
    <name type="scientific">Dendrolimus kikuchii</name>
    <dbReference type="NCBI Taxonomy" id="765133"/>
    <lineage>
        <taxon>Eukaryota</taxon>
        <taxon>Metazoa</taxon>
        <taxon>Ecdysozoa</taxon>
        <taxon>Arthropoda</taxon>
        <taxon>Hexapoda</taxon>
        <taxon>Insecta</taxon>
        <taxon>Pterygota</taxon>
        <taxon>Neoptera</taxon>
        <taxon>Endopterygota</taxon>
        <taxon>Lepidoptera</taxon>
        <taxon>Glossata</taxon>
        <taxon>Ditrysia</taxon>
        <taxon>Bombycoidea</taxon>
        <taxon>Lasiocampidae</taxon>
        <taxon>Dendrolimus</taxon>
    </lineage>
</organism>
<evidence type="ECO:0000313" key="2">
    <source>
        <dbReference type="Proteomes" id="UP000824533"/>
    </source>
</evidence>
<evidence type="ECO:0000313" key="1">
    <source>
        <dbReference type="EMBL" id="KAJ0172542.1"/>
    </source>
</evidence>
<reference evidence="1 2" key="1">
    <citation type="journal article" date="2021" name="Front. Genet.">
        <title>Chromosome-Level Genome Assembly Reveals Significant Gene Expansion in the Toll and IMD Signaling Pathways of Dendrolimus kikuchii.</title>
        <authorList>
            <person name="Zhou J."/>
            <person name="Wu P."/>
            <person name="Xiong Z."/>
            <person name="Liu N."/>
            <person name="Zhao N."/>
            <person name="Ji M."/>
            <person name="Qiu Y."/>
            <person name="Yang B."/>
        </authorList>
    </citation>
    <scope>NUCLEOTIDE SEQUENCE [LARGE SCALE GENOMIC DNA]</scope>
    <source>
        <strain evidence="1">Ann1</strain>
    </source>
</reference>
<comment type="caution">
    <text evidence="1">The sequence shown here is derived from an EMBL/GenBank/DDBJ whole genome shotgun (WGS) entry which is preliminary data.</text>
</comment>
<keyword evidence="2" id="KW-1185">Reference proteome</keyword>
<proteinExistence type="predicted"/>
<name>A0ACC1CM40_9NEOP</name>
<gene>
    <name evidence="1" type="ORF">K1T71_011681</name>
</gene>
<accession>A0ACC1CM40</accession>
<dbReference type="Proteomes" id="UP000824533">
    <property type="component" value="Linkage Group LG21"/>
</dbReference>
<sequence length="359" mass="40090">MLFIVLYATLLSICNLRICNSRFRASSTSECIADQLTCGSSGGRCSGEFGYISIYIPNLVSDKVNTFDERGSCVTPINIPSSDIESALNTPRTHILKHKLEKKLFCLERRNKRLVVKNISLKNILSQLKKNEFGNTAENTALNEFSDDVVLALQRKKSKDGRSIMKFTPAIKKFALTLNYYSPAGYKYVRRQLLSSLPHPSTLSKWYQSIDEKPGFTEEAFAALKLKYSNSDKRLACLIVDEMGIRQQKIFNGQTVDGLVTFGPSDEMATQVYVLMLVALNDAFKLPLGYFFVNGLAAEQRANILKMCLEKCHGVGAEVVSLTFDGCASNIATAKMMGCNFEDTNNLKFFLTIHLPETQ</sequence>
<dbReference type="EMBL" id="CM034407">
    <property type="protein sequence ID" value="KAJ0172542.1"/>
    <property type="molecule type" value="Genomic_DNA"/>
</dbReference>